<evidence type="ECO:0000256" key="7">
    <source>
        <dbReference type="RuleBase" id="RU000304"/>
    </source>
</evidence>
<feature type="region of interest" description="Disordered" evidence="8">
    <location>
        <begin position="330"/>
        <end position="362"/>
    </location>
</feature>
<dbReference type="CDD" id="cd05117">
    <property type="entry name" value="STKc_CAMK"/>
    <property type="match status" value="1"/>
</dbReference>
<keyword evidence="1 7" id="KW-0723">Serine/threonine-protein kinase</keyword>
<comment type="caution">
    <text evidence="10">The sequence shown here is derived from an EMBL/GenBank/DDBJ whole genome shotgun (WGS) entry which is preliminary data.</text>
</comment>
<dbReference type="InterPro" id="IPR000719">
    <property type="entry name" value="Prot_kinase_dom"/>
</dbReference>
<dbReference type="SMART" id="SM00220">
    <property type="entry name" value="S_TKc"/>
    <property type="match status" value="1"/>
</dbReference>
<dbReference type="AlphaFoldDB" id="A0A2U1IY53"/>
<dbReference type="Pfam" id="PF00069">
    <property type="entry name" value="Pkinase"/>
    <property type="match status" value="1"/>
</dbReference>
<feature type="domain" description="Protein kinase" evidence="9">
    <location>
        <begin position="30"/>
        <end position="288"/>
    </location>
</feature>
<dbReference type="FunFam" id="1.10.510.10:FF:000571">
    <property type="entry name" value="Maternal embryonic leucine zipper kinase"/>
    <property type="match status" value="1"/>
</dbReference>
<dbReference type="InterPro" id="IPR008271">
    <property type="entry name" value="Ser/Thr_kinase_AS"/>
</dbReference>
<evidence type="ECO:0000256" key="6">
    <source>
        <dbReference type="PROSITE-ProRule" id="PRU10141"/>
    </source>
</evidence>
<feature type="compositionally biased region" description="Polar residues" evidence="8">
    <location>
        <begin position="337"/>
        <end position="349"/>
    </location>
</feature>
<protein>
    <recommendedName>
        <fullName evidence="9">Protein kinase domain-containing protein</fullName>
    </recommendedName>
</protein>
<dbReference type="FunFam" id="3.30.200.20:FF:000315">
    <property type="entry name" value="Calcium-dependent protein kinase 3"/>
    <property type="match status" value="1"/>
</dbReference>
<dbReference type="EMBL" id="MBFU01000745">
    <property type="protein sequence ID" value="PVZ97750.1"/>
    <property type="molecule type" value="Genomic_DNA"/>
</dbReference>
<evidence type="ECO:0000313" key="11">
    <source>
        <dbReference type="Proteomes" id="UP000245591"/>
    </source>
</evidence>
<evidence type="ECO:0000256" key="3">
    <source>
        <dbReference type="ARBA" id="ARBA00022741"/>
    </source>
</evidence>
<accession>A0A2U1IY53</accession>
<comment type="similarity">
    <text evidence="7">Belongs to the protein kinase superfamily.</text>
</comment>
<name>A0A2U1IY53_SMIAN</name>
<dbReference type="Proteomes" id="UP000245591">
    <property type="component" value="Unassembled WGS sequence"/>
</dbReference>
<dbReference type="Gene3D" id="1.10.510.10">
    <property type="entry name" value="Transferase(Phosphotransferase) domain 1"/>
    <property type="match status" value="1"/>
</dbReference>
<reference evidence="10 11" key="1">
    <citation type="journal article" date="2018" name="MBio">
        <title>Comparative Genomics Reveals the Core Gene Toolbox for the Fungus-Insect Symbiosis.</title>
        <authorList>
            <person name="Wang Y."/>
            <person name="Stata M."/>
            <person name="Wang W."/>
            <person name="Stajich J.E."/>
            <person name="White M.M."/>
            <person name="Moncalvo J.M."/>
        </authorList>
    </citation>
    <scope>NUCLEOTIDE SEQUENCE [LARGE SCALE GENOMIC DNA]</scope>
    <source>
        <strain evidence="10 11">AUS-126-30</strain>
    </source>
</reference>
<evidence type="ECO:0000256" key="4">
    <source>
        <dbReference type="ARBA" id="ARBA00022777"/>
    </source>
</evidence>
<keyword evidence="5 6" id="KW-0067">ATP-binding</keyword>
<dbReference type="InterPro" id="IPR011009">
    <property type="entry name" value="Kinase-like_dom_sf"/>
</dbReference>
<evidence type="ECO:0000259" key="9">
    <source>
        <dbReference type="PROSITE" id="PS50011"/>
    </source>
</evidence>
<keyword evidence="4" id="KW-0418">Kinase</keyword>
<dbReference type="PROSITE" id="PS50011">
    <property type="entry name" value="PROTEIN_KINASE_DOM"/>
    <property type="match status" value="1"/>
</dbReference>
<gene>
    <name evidence="10" type="ORF">BB558_006282</name>
</gene>
<dbReference type="GO" id="GO:0005524">
    <property type="term" value="F:ATP binding"/>
    <property type="evidence" value="ECO:0007669"/>
    <property type="project" value="UniProtKB-UniRule"/>
</dbReference>
<evidence type="ECO:0000256" key="1">
    <source>
        <dbReference type="ARBA" id="ARBA00022527"/>
    </source>
</evidence>
<evidence type="ECO:0000313" key="10">
    <source>
        <dbReference type="EMBL" id="PVZ97750.1"/>
    </source>
</evidence>
<dbReference type="PROSITE" id="PS00108">
    <property type="entry name" value="PROTEIN_KINASE_ST"/>
    <property type="match status" value="1"/>
</dbReference>
<feature type="compositionally biased region" description="Basic and acidic residues" evidence="8">
    <location>
        <begin position="350"/>
        <end position="362"/>
    </location>
</feature>
<organism evidence="10 11">
    <name type="scientific">Smittium angustum</name>
    <dbReference type="NCBI Taxonomy" id="133377"/>
    <lineage>
        <taxon>Eukaryota</taxon>
        <taxon>Fungi</taxon>
        <taxon>Fungi incertae sedis</taxon>
        <taxon>Zoopagomycota</taxon>
        <taxon>Kickxellomycotina</taxon>
        <taxon>Harpellomycetes</taxon>
        <taxon>Harpellales</taxon>
        <taxon>Legeriomycetaceae</taxon>
        <taxon>Smittium</taxon>
    </lineage>
</organism>
<keyword evidence="11" id="KW-1185">Reference proteome</keyword>
<dbReference type="SUPFAM" id="SSF56112">
    <property type="entry name" value="Protein kinase-like (PK-like)"/>
    <property type="match status" value="1"/>
</dbReference>
<evidence type="ECO:0000256" key="8">
    <source>
        <dbReference type="SAM" id="MobiDB-lite"/>
    </source>
</evidence>
<feature type="binding site" evidence="6">
    <location>
        <position position="63"/>
    </location>
    <ligand>
        <name>ATP</name>
        <dbReference type="ChEBI" id="CHEBI:30616"/>
    </ligand>
</feature>
<keyword evidence="2" id="KW-0808">Transferase</keyword>
<sequence>MSSSSRFGFKRLWEKIAGERPTSRDRKRYYKFGKVIGSGSFGEVKQAVFLPTDQEVAIKIIKKSNLNDDENLVRKEIEVVESLDHPNIVKLLDWFQTKDKYYLVFQFCTGGELFDKICERGHFSERDAVPLMRIAYSSVAYLHSVGVVHRDIKPENFLFLNQEPDSPLVLADFGISRITETEDEILTTVCGSYGYTAPEILLRQGHGKPVDVWSLGTVTFSILCGYSPFWKFESMPEMLFAMQNRIVEFDDRYWWGISEEAKDFILKSLDPNPATRITASQALNHPWLTGVAASSHDILPNVRENFNPRKAFIQAITKVRAVNRMRQSIVSDKLSTKEPSSTPPVNGENNHNDETLKTESTS</sequence>
<keyword evidence="3 6" id="KW-0547">Nucleotide-binding</keyword>
<dbReference type="PROSITE" id="PS00107">
    <property type="entry name" value="PROTEIN_KINASE_ATP"/>
    <property type="match status" value="1"/>
</dbReference>
<evidence type="ECO:0000256" key="2">
    <source>
        <dbReference type="ARBA" id="ARBA00022679"/>
    </source>
</evidence>
<dbReference type="GO" id="GO:0004674">
    <property type="term" value="F:protein serine/threonine kinase activity"/>
    <property type="evidence" value="ECO:0007669"/>
    <property type="project" value="UniProtKB-KW"/>
</dbReference>
<proteinExistence type="inferred from homology"/>
<dbReference type="InterPro" id="IPR017441">
    <property type="entry name" value="Protein_kinase_ATP_BS"/>
</dbReference>
<evidence type="ECO:0000256" key="5">
    <source>
        <dbReference type="ARBA" id="ARBA00022840"/>
    </source>
</evidence>
<dbReference type="PANTHER" id="PTHR24347">
    <property type="entry name" value="SERINE/THREONINE-PROTEIN KINASE"/>
    <property type="match status" value="1"/>
</dbReference>